<evidence type="ECO:0000313" key="2">
    <source>
        <dbReference type="EMBL" id="SJK86651.1"/>
    </source>
</evidence>
<protein>
    <submittedName>
        <fullName evidence="2">Uncharacterized protein</fullName>
    </submittedName>
</protein>
<dbReference type="VEuPathDB" id="PiroplasmaDB:BMR1_03g04221"/>
<dbReference type="OrthoDB" id="363204at2759"/>
<reference evidence="2 3" key="3">
    <citation type="journal article" date="2016" name="Sci. Rep.">
        <title>Genome-wide diversity and gene expression profiling of Babesia microti isolates identify polymorphic genes that mediate host-pathogen interactions.</title>
        <authorList>
            <person name="Silva J.C."/>
            <person name="Cornillot E."/>
            <person name="McCracken C."/>
            <person name="Usmani-Brown S."/>
            <person name="Dwivedi A."/>
            <person name="Ifeonu O.O."/>
            <person name="Crabtree J."/>
            <person name="Gotia H.T."/>
            <person name="Virji A.Z."/>
            <person name="Reynes C."/>
            <person name="Colinge J."/>
            <person name="Kumar V."/>
            <person name="Lawres L."/>
            <person name="Pazzi J.E."/>
            <person name="Pablo J.V."/>
            <person name="Hung C."/>
            <person name="Brancato J."/>
            <person name="Kumari P."/>
            <person name="Orvis J."/>
            <person name="Tretina K."/>
            <person name="Chibucos M."/>
            <person name="Ott S."/>
            <person name="Sadzewicz L."/>
            <person name="Sengamalay N."/>
            <person name="Shetty A.C."/>
            <person name="Su Q."/>
            <person name="Tallon L."/>
            <person name="Fraser C.M."/>
            <person name="Frutos R."/>
            <person name="Molina D.M."/>
            <person name="Krause P.J."/>
            <person name="Ben Mamoun C."/>
        </authorList>
    </citation>
    <scope>NUCLEOTIDE SEQUENCE [LARGE SCALE GENOMIC DNA]</scope>
    <source>
        <strain evidence="2 3">RI</strain>
    </source>
</reference>
<organism evidence="2 3">
    <name type="scientific">Babesia microti (strain RI)</name>
    <dbReference type="NCBI Taxonomy" id="1133968"/>
    <lineage>
        <taxon>Eukaryota</taxon>
        <taxon>Sar</taxon>
        <taxon>Alveolata</taxon>
        <taxon>Apicomplexa</taxon>
        <taxon>Aconoidasida</taxon>
        <taxon>Piroplasmida</taxon>
        <taxon>Babesiidae</taxon>
        <taxon>Babesia</taxon>
    </lineage>
</organism>
<proteinExistence type="predicted"/>
<accession>A0A1R4ACA3</accession>
<keyword evidence="1" id="KW-0472">Membrane</keyword>
<dbReference type="EMBL" id="LN871598">
    <property type="protein sequence ID" value="SJK86651.1"/>
    <property type="molecule type" value="Genomic_DNA"/>
</dbReference>
<feature type="transmembrane region" description="Helical" evidence="1">
    <location>
        <begin position="20"/>
        <end position="37"/>
    </location>
</feature>
<evidence type="ECO:0000313" key="3">
    <source>
        <dbReference type="Proteomes" id="UP000002899"/>
    </source>
</evidence>
<evidence type="ECO:0000256" key="1">
    <source>
        <dbReference type="SAM" id="Phobius"/>
    </source>
</evidence>
<dbReference type="GeneID" id="33043730"/>
<reference evidence="2 3" key="1">
    <citation type="journal article" date="2012" name="Nucleic Acids Res.">
        <title>Sequencing of the smallest Apicomplexan genome from the human pathogen Babesia microti.</title>
        <authorList>
            <person name="Cornillot E."/>
            <person name="Hadj-Kaddour K."/>
            <person name="Dassouli A."/>
            <person name="Noel B."/>
            <person name="Ranwez V."/>
            <person name="Vacherie B."/>
            <person name="Augagneur Y."/>
            <person name="Bres V."/>
            <person name="Duclos A."/>
            <person name="Randazzo S."/>
            <person name="Carcy B."/>
            <person name="Debierre-Grockiego F."/>
            <person name="Delbecq S."/>
            <person name="Moubri-Menage K."/>
            <person name="Shams-Eldin H."/>
            <person name="Usmani-Brown S."/>
            <person name="Bringaud F."/>
            <person name="Wincker P."/>
            <person name="Vivares C.P."/>
            <person name="Schwarz R.T."/>
            <person name="Schetters T.P."/>
            <person name="Krause P.J."/>
            <person name="Gorenflot A."/>
            <person name="Berry V."/>
            <person name="Barbe V."/>
            <person name="Ben Mamoun C."/>
        </authorList>
    </citation>
    <scope>NUCLEOTIDE SEQUENCE [LARGE SCALE GENOMIC DNA]</scope>
    <source>
        <strain evidence="2 3">RI</strain>
    </source>
</reference>
<keyword evidence="1" id="KW-0812">Transmembrane</keyword>
<keyword evidence="3" id="KW-1185">Reference proteome</keyword>
<reference evidence="2 3" key="2">
    <citation type="journal article" date="2013" name="PLoS ONE">
        <title>Whole genome mapping and re-organization of the nuclear and mitochondrial genomes of Babesia microti isolates.</title>
        <authorList>
            <person name="Cornillot E."/>
            <person name="Dassouli A."/>
            <person name="Garg A."/>
            <person name="Pachikara N."/>
            <person name="Randazzo S."/>
            <person name="Depoix D."/>
            <person name="Carcy B."/>
            <person name="Delbecq S."/>
            <person name="Frutos R."/>
            <person name="Silva J.C."/>
            <person name="Sutton R."/>
            <person name="Krause P.J."/>
            <person name="Mamoun C.B."/>
        </authorList>
    </citation>
    <scope>NUCLEOTIDE SEQUENCE [LARGE SCALE GENOMIC DNA]</scope>
    <source>
        <strain evidence="2 3">RI</strain>
    </source>
</reference>
<name>A0A1R4ACA3_BABMR</name>
<sequence length="70" mass="8004">MHSHESRYTGQALTNSFKVAGLFLLCSTGLWALAAGARRKEWVDILLDYCHHKRSCYGGTVKDRRVYRTT</sequence>
<dbReference type="KEGG" id="bmic:BMR1_03g04221"/>
<keyword evidence="1" id="KW-1133">Transmembrane helix</keyword>
<dbReference type="AlphaFoldDB" id="A0A1R4ACA3"/>
<dbReference type="Proteomes" id="UP000002899">
    <property type="component" value="Chromosome III"/>
</dbReference>
<dbReference type="RefSeq" id="XP_021338782.1">
    <property type="nucleotide sequence ID" value="XM_021482240.1"/>
</dbReference>